<keyword evidence="2" id="KW-1133">Transmembrane helix</keyword>
<keyword evidence="2" id="KW-0812">Transmembrane</keyword>
<evidence type="ECO:0000256" key="1">
    <source>
        <dbReference type="SAM" id="MobiDB-lite"/>
    </source>
</evidence>
<gene>
    <name evidence="3" type="ORF">CDL12_07655</name>
</gene>
<feature type="transmembrane region" description="Helical" evidence="2">
    <location>
        <begin position="116"/>
        <end position="135"/>
    </location>
</feature>
<dbReference type="AlphaFoldDB" id="A0A2G9HQD8"/>
<feature type="compositionally biased region" description="Basic residues" evidence="1">
    <location>
        <begin position="1"/>
        <end position="14"/>
    </location>
</feature>
<reference evidence="4" key="1">
    <citation type="journal article" date="2018" name="Gigascience">
        <title>Genome assembly of the Pink Ipe (Handroanthus impetiginosus, Bignoniaceae), a highly valued, ecologically keystone Neotropical timber forest tree.</title>
        <authorList>
            <person name="Silva-Junior O.B."/>
            <person name="Grattapaglia D."/>
            <person name="Novaes E."/>
            <person name="Collevatti R.G."/>
        </authorList>
    </citation>
    <scope>NUCLEOTIDE SEQUENCE [LARGE SCALE GENOMIC DNA]</scope>
    <source>
        <strain evidence="4">cv. UFG-1</strain>
    </source>
</reference>
<keyword evidence="2" id="KW-0472">Membrane</keyword>
<feature type="region of interest" description="Disordered" evidence="1">
    <location>
        <begin position="1"/>
        <end position="23"/>
    </location>
</feature>
<keyword evidence="4" id="KW-1185">Reference proteome</keyword>
<protein>
    <submittedName>
        <fullName evidence="3">Uncharacterized protein</fullName>
    </submittedName>
</protein>
<dbReference type="EMBL" id="NKXS01001241">
    <property type="protein sequence ID" value="PIN19663.1"/>
    <property type="molecule type" value="Genomic_DNA"/>
</dbReference>
<dbReference type="OrthoDB" id="1434341at2759"/>
<proteinExistence type="predicted"/>
<accession>A0A2G9HQD8</accession>
<dbReference type="Proteomes" id="UP000231279">
    <property type="component" value="Unassembled WGS sequence"/>
</dbReference>
<sequence>MHKQRGRPKKMRRKGPNEIQNNISTRRGLTHTCRNCLQRGHNKGSCSNPTHPKSKFYKVATQGRAHDVMSQDFEGPPLSKSDSMSHYVGIEAQVNVGESASQFSVATATTRVFPNIFNLSIMIILSFTINLIPILKRKKFVRRNATYQGPRFERRKLHGRIGLGLDHQGL</sequence>
<organism evidence="3 4">
    <name type="scientific">Handroanthus impetiginosus</name>
    <dbReference type="NCBI Taxonomy" id="429701"/>
    <lineage>
        <taxon>Eukaryota</taxon>
        <taxon>Viridiplantae</taxon>
        <taxon>Streptophyta</taxon>
        <taxon>Embryophyta</taxon>
        <taxon>Tracheophyta</taxon>
        <taxon>Spermatophyta</taxon>
        <taxon>Magnoliopsida</taxon>
        <taxon>eudicotyledons</taxon>
        <taxon>Gunneridae</taxon>
        <taxon>Pentapetalae</taxon>
        <taxon>asterids</taxon>
        <taxon>lamiids</taxon>
        <taxon>Lamiales</taxon>
        <taxon>Bignoniaceae</taxon>
        <taxon>Crescentiina</taxon>
        <taxon>Tabebuia alliance</taxon>
        <taxon>Handroanthus</taxon>
    </lineage>
</organism>
<evidence type="ECO:0000256" key="2">
    <source>
        <dbReference type="SAM" id="Phobius"/>
    </source>
</evidence>
<evidence type="ECO:0000313" key="3">
    <source>
        <dbReference type="EMBL" id="PIN19663.1"/>
    </source>
</evidence>
<comment type="caution">
    <text evidence="3">The sequence shown here is derived from an EMBL/GenBank/DDBJ whole genome shotgun (WGS) entry which is preliminary data.</text>
</comment>
<name>A0A2G9HQD8_9LAMI</name>
<evidence type="ECO:0000313" key="4">
    <source>
        <dbReference type="Proteomes" id="UP000231279"/>
    </source>
</evidence>